<gene>
    <name evidence="8" type="ORF">SAMN04515678_101267</name>
</gene>
<keyword evidence="3" id="KW-0274">FAD</keyword>
<dbReference type="InterPro" id="IPR002888">
    <property type="entry name" value="2Fe-2S-bd"/>
</dbReference>
<dbReference type="Gene3D" id="1.10.150.120">
    <property type="entry name" value="[2Fe-2S]-binding domain"/>
    <property type="match status" value="1"/>
</dbReference>
<dbReference type="InterPro" id="IPR036318">
    <property type="entry name" value="FAD-bd_PCMH-like_sf"/>
</dbReference>
<dbReference type="Gene3D" id="3.30.465.10">
    <property type="match status" value="1"/>
</dbReference>
<keyword evidence="9" id="KW-1185">Reference proteome</keyword>
<reference evidence="8 9" key="1">
    <citation type="submission" date="2016-10" db="EMBL/GenBank/DDBJ databases">
        <authorList>
            <person name="Varghese N."/>
            <person name="Submissions S."/>
        </authorList>
    </citation>
    <scope>NUCLEOTIDE SEQUENCE [LARGE SCALE GENOMIC DNA]</scope>
    <source>
        <strain evidence="9">YIM D21,KCTC 23444,ACCC 10710</strain>
    </source>
</reference>
<dbReference type="Pfam" id="PF00941">
    <property type="entry name" value="FAD_binding_5"/>
    <property type="match status" value="1"/>
</dbReference>
<evidence type="ECO:0000313" key="9">
    <source>
        <dbReference type="Proteomes" id="UP000325289"/>
    </source>
</evidence>
<dbReference type="PROSITE" id="PS51387">
    <property type="entry name" value="FAD_PCMH"/>
    <property type="match status" value="1"/>
</dbReference>
<dbReference type="Pfam" id="PF01799">
    <property type="entry name" value="Fer2_2"/>
    <property type="match status" value="1"/>
</dbReference>
<accession>A0A1I1SPM2</accession>
<dbReference type="InterPro" id="IPR016169">
    <property type="entry name" value="FAD-bd_PCMH_sub2"/>
</dbReference>
<dbReference type="SMART" id="SM01092">
    <property type="entry name" value="CO_deh_flav_C"/>
    <property type="match status" value="1"/>
</dbReference>
<dbReference type="PANTHER" id="PTHR45444">
    <property type="entry name" value="XANTHINE DEHYDROGENASE"/>
    <property type="match status" value="1"/>
</dbReference>
<dbReference type="OrthoDB" id="9792018at2"/>
<dbReference type="PIRSF" id="PIRSF036557">
    <property type="entry name" value="XdhA_RC"/>
    <property type="match status" value="1"/>
</dbReference>
<dbReference type="Pfam" id="PF00111">
    <property type="entry name" value="Fer2"/>
    <property type="match status" value="1"/>
</dbReference>
<keyword evidence="5" id="KW-0408">Iron</keyword>
<dbReference type="InterPro" id="IPR016166">
    <property type="entry name" value="FAD-bd_PCMH"/>
</dbReference>
<evidence type="ECO:0000256" key="4">
    <source>
        <dbReference type="ARBA" id="ARBA00023002"/>
    </source>
</evidence>
<dbReference type="GO" id="GO:0051537">
    <property type="term" value="F:2 iron, 2 sulfur cluster binding"/>
    <property type="evidence" value="ECO:0007669"/>
    <property type="project" value="InterPro"/>
</dbReference>
<dbReference type="Gene3D" id="3.30.390.50">
    <property type="entry name" value="CO dehydrogenase flavoprotein, C-terminal domain"/>
    <property type="match status" value="1"/>
</dbReference>
<name>A0A1I1SPM2_9RHOB</name>
<keyword evidence="1" id="KW-0285">Flavoprotein</keyword>
<proteinExistence type="predicted"/>
<dbReference type="RefSeq" id="WP_149754076.1">
    <property type="nucleotide sequence ID" value="NZ_FOMS01000001.1"/>
</dbReference>
<dbReference type="InterPro" id="IPR006058">
    <property type="entry name" value="2Fe2S_fd_BS"/>
</dbReference>
<dbReference type="Pfam" id="PF03450">
    <property type="entry name" value="CO_deh_flav_C"/>
    <property type="match status" value="1"/>
</dbReference>
<feature type="domain" description="2Fe-2S ferredoxin-type" evidence="6">
    <location>
        <begin position="1"/>
        <end position="82"/>
    </location>
</feature>
<evidence type="ECO:0000256" key="3">
    <source>
        <dbReference type="ARBA" id="ARBA00022827"/>
    </source>
</evidence>
<dbReference type="Proteomes" id="UP000325289">
    <property type="component" value="Unassembled WGS sequence"/>
</dbReference>
<dbReference type="SUPFAM" id="SSF55447">
    <property type="entry name" value="CO dehydrogenase flavoprotein C-terminal domain-like"/>
    <property type="match status" value="1"/>
</dbReference>
<dbReference type="InterPro" id="IPR002346">
    <property type="entry name" value="Mopterin_DH_FAD-bd"/>
</dbReference>
<dbReference type="InterPro" id="IPR036683">
    <property type="entry name" value="CO_DH_flav_C_dom_sf"/>
</dbReference>
<dbReference type="InterPro" id="IPR005107">
    <property type="entry name" value="CO_DH_flav_C"/>
</dbReference>
<dbReference type="GO" id="GO:0004854">
    <property type="term" value="F:xanthine dehydrogenase activity"/>
    <property type="evidence" value="ECO:0007669"/>
    <property type="project" value="InterPro"/>
</dbReference>
<dbReference type="Gene3D" id="3.30.43.10">
    <property type="entry name" value="Uridine Diphospho-n-acetylenolpyruvylglucosamine Reductase, domain 2"/>
    <property type="match status" value="1"/>
</dbReference>
<evidence type="ECO:0000313" key="8">
    <source>
        <dbReference type="EMBL" id="SFD48272.1"/>
    </source>
</evidence>
<dbReference type="InterPro" id="IPR036010">
    <property type="entry name" value="2Fe-2S_ferredoxin-like_sf"/>
</dbReference>
<dbReference type="PANTHER" id="PTHR45444:SF3">
    <property type="entry name" value="XANTHINE DEHYDROGENASE"/>
    <property type="match status" value="1"/>
</dbReference>
<organism evidence="8 9">
    <name type="scientific">Roseivivax sediminis</name>
    <dbReference type="NCBI Taxonomy" id="936889"/>
    <lineage>
        <taxon>Bacteria</taxon>
        <taxon>Pseudomonadati</taxon>
        <taxon>Pseudomonadota</taxon>
        <taxon>Alphaproteobacteria</taxon>
        <taxon>Rhodobacterales</taxon>
        <taxon>Roseobacteraceae</taxon>
        <taxon>Roseivivax</taxon>
    </lineage>
</organism>
<dbReference type="Gene3D" id="3.10.20.30">
    <property type="match status" value="1"/>
</dbReference>
<dbReference type="InterPro" id="IPR016167">
    <property type="entry name" value="FAD-bd_PCMH_sub1"/>
</dbReference>
<dbReference type="CDD" id="cd00207">
    <property type="entry name" value="fer2"/>
    <property type="match status" value="1"/>
</dbReference>
<dbReference type="PROSITE" id="PS51085">
    <property type="entry name" value="2FE2S_FER_2"/>
    <property type="match status" value="1"/>
</dbReference>
<dbReference type="NCBIfam" id="TIGR02963">
    <property type="entry name" value="xanthine_xdhA"/>
    <property type="match status" value="1"/>
</dbReference>
<dbReference type="InterPro" id="IPR001041">
    <property type="entry name" value="2Fe-2S_ferredoxin-type"/>
</dbReference>
<dbReference type="InterPro" id="IPR016208">
    <property type="entry name" value="Ald_Oxase/xanthine_DH-like"/>
</dbReference>
<dbReference type="AlphaFoldDB" id="A0A1I1SPM2"/>
<evidence type="ECO:0000256" key="2">
    <source>
        <dbReference type="ARBA" id="ARBA00022723"/>
    </source>
</evidence>
<sequence length="472" mass="50276">MDIDFLLNGERVELRGVGATTTLLDWLREARGLTGTKEGCNEGDCGACSVMVTDADGARALNACILFLPQLHGKAVRTVEGIAGPDGALHPVQDAMIARHGSQCGFCTPGFIVTMAVAHLNDDRRHDDALAGNLCRCTGYAPIVRAAEDAAAARVPAWMHDDAVSAAAIDDTAAGLRDRPPYLLTPGPGWEAPETLDSLLESTAARPEATLIAGATDVGLWVTKGLQDLGEAIFLGRCRELQEITVEDDTIRIGAGVTMDRVHRLMAGHHPSYAEMIRRYGGGQVRAAATIGGNIANGSPIGDNPPPLIALGATLHLAHAAGRREMPLEDFFLEYGRQDLRPGEIVEAVSLPAQAPRMKVWKISKRFDQDISAICGAFDISVADGRVTATRIAFGGMAGVPKRAEAVERALIGQRWSGDAIAAAWDAFAADFQPLSDMRASSDYRLMIARNLLARYLLEDLGAETDVLKVAP</sequence>
<feature type="domain" description="FAD-binding PCMH-type" evidence="7">
    <location>
        <begin position="183"/>
        <end position="356"/>
    </location>
</feature>
<protein>
    <submittedName>
        <fullName evidence="8">Xanthine dehydrogenase small subunit</fullName>
    </submittedName>
</protein>
<evidence type="ECO:0000259" key="6">
    <source>
        <dbReference type="PROSITE" id="PS51085"/>
    </source>
</evidence>
<dbReference type="GO" id="GO:0071949">
    <property type="term" value="F:FAD binding"/>
    <property type="evidence" value="ECO:0007669"/>
    <property type="project" value="InterPro"/>
</dbReference>
<keyword evidence="2" id="KW-0479">Metal-binding</keyword>
<dbReference type="InterPro" id="IPR036884">
    <property type="entry name" value="2Fe-2S-bd_dom_sf"/>
</dbReference>
<evidence type="ECO:0000256" key="1">
    <source>
        <dbReference type="ARBA" id="ARBA00022630"/>
    </source>
</evidence>
<dbReference type="EMBL" id="FOMS01000001">
    <property type="protein sequence ID" value="SFD48272.1"/>
    <property type="molecule type" value="Genomic_DNA"/>
</dbReference>
<dbReference type="SUPFAM" id="SSF54292">
    <property type="entry name" value="2Fe-2S ferredoxin-like"/>
    <property type="match status" value="1"/>
</dbReference>
<dbReference type="SUPFAM" id="SSF56176">
    <property type="entry name" value="FAD-binding/transporter-associated domain-like"/>
    <property type="match status" value="1"/>
</dbReference>
<dbReference type="PROSITE" id="PS00197">
    <property type="entry name" value="2FE2S_FER_1"/>
    <property type="match status" value="1"/>
</dbReference>
<evidence type="ECO:0000256" key="5">
    <source>
        <dbReference type="ARBA" id="ARBA00023004"/>
    </source>
</evidence>
<evidence type="ECO:0000259" key="7">
    <source>
        <dbReference type="PROSITE" id="PS51387"/>
    </source>
</evidence>
<dbReference type="SUPFAM" id="SSF47741">
    <property type="entry name" value="CO dehydrogenase ISP C-domain like"/>
    <property type="match status" value="1"/>
</dbReference>
<keyword evidence="4" id="KW-0560">Oxidoreductase</keyword>
<dbReference type="InterPro" id="IPR012175">
    <property type="entry name" value="Xanth_DH_ssu_bac"/>
</dbReference>
<dbReference type="GO" id="GO:0005506">
    <property type="term" value="F:iron ion binding"/>
    <property type="evidence" value="ECO:0007669"/>
    <property type="project" value="InterPro"/>
</dbReference>
<dbReference type="InterPro" id="IPR014307">
    <property type="entry name" value="Xanthine_DH_ssu"/>
</dbReference>
<dbReference type="InterPro" id="IPR012675">
    <property type="entry name" value="Beta-grasp_dom_sf"/>
</dbReference>